<sequence>MTYLTFLLYNECLGDWKSLAILSLNGKHAPITGAISYALGLLVFSWSYILDTIDKNGMFV</sequence>
<organism evidence="2">
    <name type="scientific">White spot syndrome virus</name>
    <dbReference type="NCBI Taxonomy" id="342409"/>
    <lineage>
        <taxon>Viruses</taxon>
        <taxon>Viruses incertae sedis</taxon>
        <taxon>Naldaviricetes</taxon>
        <taxon>Nimaviridae</taxon>
        <taxon>Whispovirus</taxon>
    </lineage>
</organism>
<feature type="transmembrane region" description="Helical" evidence="1">
    <location>
        <begin position="31"/>
        <end position="50"/>
    </location>
</feature>
<keyword evidence="1" id="KW-0472">Membrane</keyword>
<dbReference type="EMBL" id="MF768985">
    <property type="protein sequence ID" value="ATU84206.1"/>
    <property type="molecule type" value="Genomic_DNA"/>
</dbReference>
<protein>
    <submittedName>
        <fullName evidence="2">ORF3</fullName>
    </submittedName>
</protein>
<keyword evidence="1" id="KW-0812">Transmembrane</keyword>
<accession>A0A2D3I725</accession>
<keyword evidence="1" id="KW-1133">Transmembrane helix</keyword>
<reference evidence="2" key="1">
    <citation type="journal article" date="2018" name="Aquaculture">
        <title>Complete genome sequence of a white spot syndrome virus associated with a disease incursion in Australia.</title>
        <authorList>
            <person name="Oakey J."/>
            <person name="Smith C.S."/>
        </authorList>
    </citation>
    <scope>NUCLEOTIDE SEQUENCE [LARGE SCALE GENOMIC DNA]</scope>
    <source>
        <strain evidence="2">WSSV-AU</strain>
    </source>
</reference>
<name>A0A2D3I725_9VIRU</name>
<evidence type="ECO:0000256" key="1">
    <source>
        <dbReference type="SAM" id="Phobius"/>
    </source>
</evidence>
<proteinExistence type="predicted"/>
<dbReference type="Proteomes" id="UP000267516">
    <property type="component" value="Segment"/>
</dbReference>
<evidence type="ECO:0000313" key="2">
    <source>
        <dbReference type="EMBL" id="ATU84206.1"/>
    </source>
</evidence>